<dbReference type="PANTHER" id="PTHR43046">
    <property type="entry name" value="GDP-MANNOSE MANNOSYL HYDROLASE"/>
    <property type="match status" value="1"/>
</dbReference>
<comment type="caution">
    <text evidence="4">The sequence shown here is derived from an EMBL/GenBank/DDBJ whole genome shotgun (WGS) entry which is preliminary data.</text>
</comment>
<dbReference type="EMBL" id="MVHR01000005">
    <property type="protein sequence ID" value="ORA75416.1"/>
    <property type="molecule type" value="Genomic_DNA"/>
</dbReference>
<dbReference type="InterPro" id="IPR015797">
    <property type="entry name" value="NUDIX_hydrolase-like_dom_sf"/>
</dbReference>
<evidence type="ECO:0000313" key="4">
    <source>
        <dbReference type="EMBL" id="ORA75416.1"/>
    </source>
</evidence>
<dbReference type="Proteomes" id="UP000192566">
    <property type="component" value="Unassembled WGS sequence"/>
</dbReference>
<evidence type="ECO:0000256" key="1">
    <source>
        <dbReference type="ARBA" id="ARBA00001946"/>
    </source>
</evidence>
<dbReference type="Pfam" id="PF00293">
    <property type="entry name" value="NUDIX"/>
    <property type="match status" value="1"/>
</dbReference>
<dbReference type="InterPro" id="IPR020084">
    <property type="entry name" value="NUDIX_hydrolase_CS"/>
</dbReference>
<dbReference type="RefSeq" id="WP_083073031.1">
    <property type="nucleotide sequence ID" value="NZ_MVHR01000005.1"/>
</dbReference>
<dbReference type="InterPro" id="IPR000086">
    <property type="entry name" value="NUDIX_hydrolase_dom"/>
</dbReference>
<dbReference type="PROSITE" id="PS51462">
    <property type="entry name" value="NUDIX"/>
    <property type="match status" value="1"/>
</dbReference>
<keyword evidence="2 4" id="KW-0378">Hydrolase</keyword>
<dbReference type="AlphaFoldDB" id="A0A1X0DSQ8"/>
<sequence>MTSVDDSLVELRCAVAIVRRDAVLLLQRDLGDWVLPGGRPRPHESMGSCVRREAREETGLDIQPVGCALVLEVNDPQTHRRIVELVFLADEFDTAAPITGEPGRRPTWVCWDDLKDVVLHPPIAGFLRDLSRGGGKHARYLGNLWRPGAVI</sequence>
<dbReference type="SUPFAM" id="SSF55811">
    <property type="entry name" value="Nudix"/>
    <property type="match status" value="1"/>
</dbReference>
<protein>
    <submittedName>
        <fullName evidence="4">NUDIX hydrolase</fullName>
    </submittedName>
</protein>
<evidence type="ECO:0000313" key="5">
    <source>
        <dbReference type="Proteomes" id="UP000192566"/>
    </source>
</evidence>
<dbReference type="STRING" id="53376.BST25_05665"/>
<dbReference type="CDD" id="cd02883">
    <property type="entry name" value="NUDIX_Hydrolase"/>
    <property type="match status" value="1"/>
</dbReference>
<dbReference type="PANTHER" id="PTHR43046:SF14">
    <property type="entry name" value="MUTT_NUDIX FAMILY PROTEIN"/>
    <property type="match status" value="1"/>
</dbReference>
<feature type="domain" description="Nudix hydrolase" evidence="3">
    <location>
        <begin position="8"/>
        <end position="131"/>
    </location>
</feature>
<reference evidence="4 5" key="1">
    <citation type="submission" date="2017-02" db="EMBL/GenBank/DDBJ databases">
        <title>The new phylogeny of genus Mycobacterium.</title>
        <authorList>
            <person name="Tortoli E."/>
            <person name="Trovato A."/>
            <person name="Cirillo D.M."/>
        </authorList>
    </citation>
    <scope>NUCLEOTIDE SEQUENCE [LARGE SCALE GENOMIC DNA]</scope>
    <source>
        <strain evidence="4 5">DSM 44471</strain>
    </source>
</reference>
<organism evidence="4 5">
    <name type="scientific">Mycobacterium heidelbergense</name>
    <dbReference type="NCBI Taxonomy" id="53376"/>
    <lineage>
        <taxon>Bacteria</taxon>
        <taxon>Bacillati</taxon>
        <taxon>Actinomycetota</taxon>
        <taxon>Actinomycetes</taxon>
        <taxon>Mycobacteriales</taxon>
        <taxon>Mycobacteriaceae</taxon>
        <taxon>Mycobacterium</taxon>
        <taxon>Mycobacterium simiae complex</taxon>
    </lineage>
</organism>
<dbReference type="PROSITE" id="PS00893">
    <property type="entry name" value="NUDIX_BOX"/>
    <property type="match status" value="1"/>
</dbReference>
<dbReference type="GO" id="GO:0016787">
    <property type="term" value="F:hydrolase activity"/>
    <property type="evidence" value="ECO:0007669"/>
    <property type="project" value="UniProtKB-KW"/>
</dbReference>
<evidence type="ECO:0000259" key="3">
    <source>
        <dbReference type="PROSITE" id="PS51462"/>
    </source>
</evidence>
<dbReference type="Gene3D" id="3.90.79.10">
    <property type="entry name" value="Nucleoside Triphosphate Pyrophosphohydrolase"/>
    <property type="match status" value="1"/>
</dbReference>
<evidence type="ECO:0000256" key="2">
    <source>
        <dbReference type="ARBA" id="ARBA00022801"/>
    </source>
</evidence>
<keyword evidence="5" id="KW-1185">Reference proteome</keyword>
<accession>A0A1X0DSQ8</accession>
<dbReference type="OrthoDB" id="9814308at2"/>
<comment type="cofactor">
    <cofactor evidence="1">
        <name>Mg(2+)</name>
        <dbReference type="ChEBI" id="CHEBI:18420"/>
    </cofactor>
</comment>
<name>A0A1X0DSQ8_MYCHE</name>
<gene>
    <name evidence="4" type="ORF">BST25_05665</name>
</gene>
<proteinExistence type="predicted"/>